<keyword evidence="8 12" id="KW-0812">Transmembrane</keyword>
<comment type="function">
    <text evidence="1 12">Required for the export of heme to the periplasm for the biogenesis of c-type cytochromes.</text>
</comment>
<evidence type="ECO:0000256" key="1">
    <source>
        <dbReference type="ARBA" id="ARBA00002442"/>
    </source>
</evidence>
<keyword evidence="11 12" id="KW-0472">Membrane</keyword>
<evidence type="ECO:0000256" key="6">
    <source>
        <dbReference type="ARBA" id="ARBA00022475"/>
    </source>
</evidence>
<name>A0A6H1UH99_9GAMM</name>
<evidence type="ECO:0000256" key="8">
    <source>
        <dbReference type="ARBA" id="ARBA00022692"/>
    </source>
</evidence>
<evidence type="ECO:0000256" key="9">
    <source>
        <dbReference type="ARBA" id="ARBA00022748"/>
    </source>
</evidence>
<protein>
    <recommendedName>
        <fullName evidence="4 12">Heme exporter protein D</fullName>
    </recommendedName>
</protein>
<dbReference type="InterPro" id="IPR052075">
    <property type="entry name" value="Heme_exporter_D"/>
</dbReference>
<dbReference type="KEGG" id="fes:HER31_17220"/>
<gene>
    <name evidence="13" type="primary">ccmD</name>
    <name evidence="13" type="ORF">HER31_17220</name>
</gene>
<feature type="transmembrane region" description="Helical" evidence="12">
    <location>
        <begin position="20"/>
        <end position="42"/>
    </location>
</feature>
<accession>A0A6H1UH99</accession>
<sequence>MDLSFQFSSLGEFLQMGGYAQYVWLSYGIAFIGLGSITIASIRKRKAVLQQIASKQIREERLRQHRSQNQ</sequence>
<dbReference type="EMBL" id="CP051180">
    <property type="protein sequence ID" value="QIZ78485.1"/>
    <property type="molecule type" value="Genomic_DNA"/>
</dbReference>
<dbReference type="GO" id="GO:0015886">
    <property type="term" value="P:heme transport"/>
    <property type="evidence" value="ECO:0007669"/>
    <property type="project" value="InterPro"/>
</dbReference>
<dbReference type="PANTHER" id="PTHR37531">
    <property type="entry name" value="HEME EXPORTER PROTEIN D"/>
    <property type="match status" value="1"/>
</dbReference>
<evidence type="ECO:0000313" key="13">
    <source>
        <dbReference type="EMBL" id="QIZ78485.1"/>
    </source>
</evidence>
<comment type="subcellular location">
    <subcellularLocation>
        <location evidence="2 12">Cell inner membrane</location>
        <topology evidence="2 12">Single-pass membrane protein</topology>
    </subcellularLocation>
</comment>
<evidence type="ECO:0000256" key="3">
    <source>
        <dbReference type="ARBA" id="ARBA00008741"/>
    </source>
</evidence>
<evidence type="ECO:0000256" key="12">
    <source>
        <dbReference type="RuleBase" id="RU363101"/>
    </source>
</evidence>
<evidence type="ECO:0000313" key="14">
    <source>
        <dbReference type="Proteomes" id="UP000501602"/>
    </source>
</evidence>
<dbReference type="RefSeq" id="WP_168662492.1">
    <property type="nucleotide sequence ID" value="NZ_CP051180.1"/>
</dbReference>
<evidence type="ECO:0000256" key="5">
    <source>
        <dbReference type="ARBA" id="ARBA00022448"/>
    </source>
</evidence>
<dbReference type="GO" id="GO:0005886">
    <property type="term" value="C:plasma membrane"/>
    <property type="evidence" value="ECO:0007669"/>
    <property type="project" value="UniProtKB-SubCell"/>
</dbReference>
<dbReference type="GO" id="GO:1903607">
    <property type="term" value="P:cytochrome c biosynthetic process"/>
    <property type="evidence" value="ECO:0007669"/>
    <property type="project" value="TreeGrafter"/>
</dbReference>
<dbReference type="Pfam" id="PF04995">
    <property type="entry name" value="CcmD"/>
    <property type="match status" value="1"/>
</dbReference>
<dbReference type="AlphaFoldDB" id="A0A6H1UH99"/>
<dbReference type="InterPro" id="IPR007078">
    <property type="entry name" value="Haem_export_protD_CcmD"/>
</dbReference>
<evidence type="ECO:0000256" key="11">
    <source>
        <dbReference type="ARBA" id="ARBA00023136"/>
    </source>
</evidence>
<evidence type="ECO:0000256" key="7">
    <source>
        <dbReference type="ARBA" id="ARBA00022519"/>
    </source>
</evidence>
<organism evidence="13 14">
    <name type="scientific">Ferrimonas lipolytica</name>
    <dbReference type="NCBI Taxonomy" id="2724191"/>
    <lineage>
        <taxon>Bacteria</taxon>
        <taxon>Pseudomonadati</taxon>
        <taxon>Pseudomonadota</taxon>
        <taxon>Gammaproteobacteria</taxon>
        <taxon>Alteromonadales</taxon>
        <taxon>Ferrimonadaceae</taxon>
        <taxon>Ferrimonas</taxon>
    </lineage>
</organism>
<dbReference type="PANTHER" id="PTHR37531:SF1">
    <property type="entry name" value="HEME EXPORTER PROTEIN D"/>
    <property type="match status" value="1"/>
</dbReference>
<evidence type="ECO:0000256" key="2">
    <source>
        <dbReference type="ARBA" id="ARBA00004377"/>
    </source>
</evidence>
<proteinExistence type="inferred from homology"/>
<dbReference type="NCBIfam" id="TIGR03141">
    <property type="entry name" value="cytochro_ccmD"/>
    <property type="match status" value="1"/>
</dbReference>
<evidence type="ECO:0000256" key="4">
    <source>
        <dbReference type="ARBA" id="ARBA00016461"/>
    </source>
</evidence>
<reference evidence="13 14" key="1">
    <citation type="submission" date="2020-04" db="EMBL/GenBank/DDBJ databases">
        <title>Ferrimonas sp. S7 isolated from sea water.</title>
        <authorList>
            <person name="Bae S.S."/>
            <person name="Baek K."/>
        </authorList>
    </citation>
    <scope>NUCLEOTIDE SEQUENCE [LARGE SCALE GENOMIC DNA]</scope>
    <source>
        <strain evidence="13 14">S7</strain>
    </source>
</reference>
<keyword evidence="7 12" id="KW-0997">Cell inner membrane</keyword>
<dbReference type="GO" id="GO:0017004">
    <property type="term" value="P:cytochrome complex assembly"/>
    <property type="evidence" value="ECO:0007669"/>
    <property type="project" value="UniProtKB-KW"/>
</dbReference>
<keyword evidence="14" id="KW-1185">Reference proteome</keyword>
<keyword evidence="5 12" id="KW-0813">Transport</keyword>
<keyword evidence="6 12" id="KW-1003">Cell membrane</keyword>
<comment type="similarity">
    <text evidence="3 12">Belongs to the CcmD/CycX/HelD family.</text>
</comment>
<evidence type="ECO:0000256" key="10">
    <source>
        <dbReference type="ARBA" id="ARBA00022989"/>
    </source>
</evidence>
<keyword evidence="9 12" id="KW-0201">Cytochrome c-type biogenesis</keyword>
<keyword evidence="10 12" id="KW-1133">Transmembrane helix</keyword>
<dbReference type="Proteomes" id="UP000501602">
    <property type="component" value="Chromosome"/>
</dbReference>